<dbReference type="EMBL" id="CP051143">
    <property type="protein sequence ID" value="QIX01547.1"/>
    <property type="molecule type" value="Genomic_DNA"/>
</dbReference>
<sequence length="360" mass="40624">MQRSSNGTSALDSTDWLQDLELMHHWSKRTSHTQLGGGAHTEHVWGEFVPREAVKHRFLMHGVLAIASLHIASTAPTDALKEKYLFVHDKHQATALESSRVIMANLNDDSAAALFAFSSITSLSSISQAVIRAQSTPEPRRVSIDELCKCLALTRGVREIVAASIQALLQSPMRALLTGYELHCDVRVLLPGHIVDKISLLQRMLSERCDDKDQHAMCSNAVVSLQQIYRNIFFFLSKDCLGVGHIWRWTAMVDTGFIHLIQSCYQPALVITSFFVICCQFVRAEWFMQDWGRYSFEALSAGLSEEYQQYLAWPREQLATDCADFRQGDASIEYLNPDTVDDNPEKAVYRTMFPQNVPIP</sequence>
<proteinExistence type="predicted"/>
<dbReference type="PANTHER" id="PTHR47784:SF5">
    <property type="entry name" value="STEROL UPTAKE CONTROL PROTEIN 2"/>
    <property type="match status" value="1"/>
</dbReference>
<dbReference type="InterPro" id="IPR053157">
    <property type="entry name" value="Sterol_Uptake_Regulator"/>
</dbReference>
<name>A0A6H0Y3F7_9PEZI</name>
<protein>
    <recommendedName>
        <fullName evidence="3">Transcription factor domain-containing protein</fullName>
    </recommendedName>
</protein>
<accession>A0A6H0Y3F7</accession>
<evidence type="ECO:0000313" key="1">
    <source>
        <dbReference type="EMBL" id="QIX01547.1"/>
    </source>
</evidence>
<keyword evidence="2" id="KW-1185">Reference proteome</keyword>
<dbReference type="GO" id="GO:0001228">
    <property type="term" value="F:DNA-binding transcription activator activity, RNA polymerase II-specific"/>
    <property type="evidence" value="ECO:0007669"/>
    <property type="project" value="TreeGrafter"/>
</dbReference>
<dbReference type="PANTHER" id="PTHR47784">
    <property type="entry name" value="STEROL UPTAKE CONTROL PROTEIN 2"/>
    <property type="match status" value="1"/>
</dbReference>
<dbReference type="AlphaFoldDB" id="A0A6H0Y3F7"/>
<organism evidence="1 2">
    <name type="scientific">Peltaster fructicola</name>
    <dbReference type="NCBI Taxonomy" id="286661"/>
    <lineage>
        <taxon>Eukaryota</taxon>
        <taxon>Fungi</taxon>
        <taxon>Dikarya</taxon>
        <taxon>Ascomycota</taxon>
        <taxon>Pezizomycotina</taxon>
        <taxon>Dothideomycetes</taxon>
        <taxon>Dothideomycetes incertae sedis</taxon>
        <taxon>Peltaster</taxon>
    </lineage>
</organism>
<evidence type="ECO:0008006" key="3">
    <source>
        <dbReference type="Google" id="ProtNLM"/>
    </source>
</evidence>
<evidence type="ECO:0000313" key="2">
    <source>
        <dbReference type="Proteomes" id="UP000503462"/>
    </source>
</evidence>
<dbReference type="Proteomes" id="UP000503462">
    <property type="component" value="Chromosome 5"/>
</dbReference>
<dbReference type="OrthoDB" id="3546279at2759"/>
<reference evidence="1 2" key="1">
    <citation type="journal article" date="2016" name="Sci. Rep.">
        <title>Peltaster fructicola genome reveals evolution from an invasive phytopathogen to an ectophytic parasite.</title>
        <authorList>
            <person name="Xu C."/>
            <person name="Chen H."/>
            <person name="Gleason M.L."/>
            <person name="Xu J.R."/>
            <person name="Liu H."/>
            <person name="Zhang R."/>
            <person name="Sun G."/>
        </authorList>
    </citation>
    <scope>NUCLEOTIDE SEQUENCE [LARGE SCALE GENOMIC DNA]</scope>
    <source>
        <strain evidence="1 2">LNHT1506</strain>
    </source>
</reference>
<gene>
    <name evidence="1" type="ORF">AMS68_007064</name>
</gene>